<dbReference type="STRING" id="679937.Bcop_1330"/>
<dbReference type="HOGENOM" id="CLU_148655_1_0_10"/>
<proteinExistence type="predicted"/>
<dbReference type="AlphaFoldDB" id="F3ZNV2"/>
<dbReference type="OrthoDB" id="1467719at2"/>
<feature type="transmembrane region" description="Helical" evidence="2">
    <location>
        <begin position="16"/>
        <end position="36"/>
    </location>
</feature>
<keyword evidence="1" id="KW-0175">Coiled coil</keyword>
<dbReference type="InterPro" id="IPR007060">
    <property type="entry name" value="FtsL/DivIC"/>
</dbReference>
<dbReference type="Proteomes" id="UP000018439">
    <property type="component" value="Chromosome"/>
</dbReference>
<name>F3ZNV2_9BACE</name>
<evidence type="ECO:0000313" key="3">
    <source>
        <dbReference type="EMBL" id="EGJ71528.1"/>
    </source>
</evidence>
<keyword evidence="2" id="KW-1133">Transmembrane helix</keyword>
<keyword evidence="4" id="KW-1185">Reference proteome</keyword>
<evidence type="ECO:0000313" key="4">
    <source>
        <dbReference type="Proteomes" id="UP000018439"/>
    </source>
</evidence>
<organism evidence="3 4">
    <name type="scientific">Bacteroides coprosuis DSM 18011</name>
    <dbReference type="NCBI Taxonomy" id="679937"/>
    <lineage>
        <taxon>Bacteria</taxon>
        <taxon>Pseudomonadati</taxon>
        <taxon>Bacteroidota</taxon>
        <taxon>Bacteroidia</taxon>
        <taxon>Bacteroidales</taxon>
        <taxon>Bacteroidaceae</taxon>
        <taxon>Bacteroides</taxon>
    </lineage>
</organism>
<feature type="coiled-coil region" evidence="1">
    <location>
        <begin position="38"/>
        <end position="72"/>
    </location>
</feature>
<reference evidence="3 4" key="1">
    <citation type="journal article" date="2011" name="Stand. Genomic Sci.">
        <title>Non-contiguous finished genome sequence of Bacteroides coprosuis type strain (PC139).</title>
        <authorList>
            <person name="Land M."/>
            <person name="Held B."/>
            <person name="Gronow S."/>
            <person name="Abt B."/>
            <person name="Lucas S."/>
            <person name="Del Rio T.G."/>
            <person name="Nolan M."/>
            <person name="Tice H."/>
            <person name="Cheng J.F."/>
            <person name="Pitluck S."/>
            <person name="Liolios K."/>
            <person name="Pagani I."/>
            <person name="Ivanova N."/>
            <person name="Mavromatis K."/>
            <person name="Mikhailova N."/>
            <person name="Pati A."/>
            <person name="Tapia R."/>
            <person name="Han C."/>
            <person name="Goodwin L."/>
            <person name="Chen A."/>
            <person name="Palaniappan K."/>
            <person name="Hauser L."/>
            <person name="Brambilla E.M."/>
            <person name="Rohde M."/>
            <person name="Goker M."/>
            <person name="Detter J.C."/>
            <person name="Woyke T."/>
            <person name="Bristow J."/>
            <person name="Eisen J.A."/>
            <person name="Markowitz V."/>
            <person name="Hugenholtz P."/>
            <person name="Kyrpides N.C."/>
            <person name="Klenk H.P."/>
            <person name="Lapidus A."/>
        </authorList>
    </citation>
    <scope>NUCLEOTIDE SEQUENCE</scope>
    <source>
        <strain evidence="3 4">DSM 18011</strain>
    </source>
</reference>
<protein>
    <submittedName>
        <fullName evidence="3">Septum formation initiator</fullName>
    </submittedName>
</protein>
<evidence type="ECO:0000256" key="1">
    <source>
        <dbReference type="SAM" id="Coils"/>
    </source>
</evidence>
<keyword evidence="2" id="KW-0812">Transmembrane</keyword>
<gene>
    <name evidence="3" type="ORF">Bcop_1330</name>
</gene>
<accession>F3ZNV2</accession>
<dbReference type="Pfam" id="PF04977">
    <property type="entry name" value="DivIC"/>
    <property type="match status" value="1"/>
</dbReference>
<sequence>MGSFLSFWSDLGKHKIWILCILFGLHIIFIDENNILKRIEARKEIIELKKEIEKYNKEYETSTKMLEDLTSNPEFLENIARERYFMKKPDEDIYVFED</sequence>
<dbReference type="eggNOG" id="COG2919">
    <property type="taxonomic scope" value="Bacteria"/>
</dbReference>
<evidence type="ECO:0000256" key="2">
    <source>
        <dbReference type="SAM" id="Phobius"/>
    </source>
</evidence>
<keyword evidence="2" id="KW-0472">Membrane</keyword>
<dbReference type="EMBL" id="CM001167">
    <property type="protein sequence ID" value="EGJ71528.1"/>
    <property type="molecule type" value="Genomic_DNA"/>
</dbReference>